<gene>
    <name evidence="1" type="ORF">FEK35_11740</name>
</gene>
<dbReference type="Proteomes" id="UP000308349">
    <property type="component" value="Unassembled WGS sequence"/>
</dbReference>
<organism evidence="1 2">
    <name type="scientific">Nocardia cyriacigeorgica</name>
    <dbReference type="NCBI Taxonomy" id="135487"/>
    <lineage>
        <taxon>Bacteria</taxon>
        <taxon>Bacillati</taxon>
        <taxon>Actinomycetota</taxon>
        <taxon>Actinomycetes</taxon>
        <taxon>Mycobacteriales</taxon>
        <taxon>Nocardiaceae</taxon>
        <taxon>Nocardia</taxon>
    </lineage>
</organism>
<dbReference type="EMBL" id="VBUU01000009">
    <property type="protein sequence ID" value="TLG12172.1"/>
    <property type="molecule type" value="Genomic_DNA"/>
</dbReference>
<sequence length="286" mass="32104">MSALVGGEKPENFVTRVTSQLREPSPLGDQIDAALRGNARLSRQGEPMPSTPLWAAMPRIAEAVLHARTIPTTISDLKALKHSGLTWERSNLPDRRILPEQNAGWSPGQLLAEWVSRDLRGRSARARANERRHRSRLLKEELRRYDADLEAATTGPVIPGQVIVYSRASFLYTPRLHELNLPQWGIRAGEVWGEPTLVAWPVPPKSWSADRVARLATPRGGDCYWCGKGKAWFALKVTCGGTLRVFPACDGCQESLSTEYGVQNLDWMLLWDDWDHRAGHPADRYR</sequence>
<evidence type="ECO:0000313" key="2">
    <source>
        <dbReference type="Proteomes" id="UP000308349"/>
    </source>
</evidence>
<dbReference type="RefSeq" id="WP_138456227.1">
    <property type="nucleotide sequence ID" value="NZ_VBUU01000009.1"/>
</dbReference>
<proteinExistence type="predicted"/>
<name>A0A5R8PFV0_9NOCA</name>
<reference evidence="1 2" key="1">
    <citation type="submission" date="2019-05" db="EMBL/GenBank/DDBJ databases">
        <title>Genomes sequences of two Nocardia cyriacigeorgica environmental isolates, type strains Nocardia asteroides ATCC 19247 and Nocardia cyriacigeorgica DSM 44484.</title>
        <authorList>
            <person name="Vautrin F."/>
            <person name="Bergeron E."/>
            <person name="Dubost A."/>
            <person name="Abrouk D."/>
            <person name="Rodriguez Nava V."/>
            <person name="Pujic P."/>
        </authorList>
    </citation>
    <scope>NUCLEOTIDE SEQUENCE [LARGE SCALE GENOMIC DNA]</scope>
    <source>
        <strain evidence="1 2">EML 1456</strain>
    </source>
</reference>
<evidence type="ECO:0000313" key="1">
    <source>
        <dbReference type="EMBL" id="TLG12172.1"/>
    </source>
</evidence>
<accession>A0A5R8PFV0</accession>
<protein>
    <submittedName>
        <fullName evidence="1">Uncharacterized protein</fullName>
    </submittedName>
</protein>
<dbReference type="AlphaFoldDB" id="A0A5R8PFV0"/>
<comment type="caution">
    <text evidence="1">The sequence shown here is derived from an EMBL/GenBank/DDBJ whole genome shotgun (WGS) entry which is preliminary data.</text>
</comment>